<proteinExistence type="predicted"/>
<keyword evidence="3" id="KW-1185">Reference proteome</keyword>
<dbReference type="Proteomes" id="UP000604825">
    <property type="component" value="Unassembled WGS sequence"/>
</dbReference>
<name>A0A811RLS3_9POAL</name>
<reference evidence="2" key="1">
    <citation type="submission" date="2020-10" db="EMBL/GenBank/DDBJ databases">
        <authorList>
            <person name="Han B."/>
            <person name="Lu T."/>
            <person name="Zhao Q."/>
            <person name="Huang X."/>
            <person name="Zhao Y."/>
        </authorList>
    </citation>
    <scope>NUCLEOTIDE SEQUENCE</scope>
</reference>
<feature type="region of interest" description="Disordered" evidence="1">
    <location>
        <begin position="48"/>
        <end position="72"/>
    </location>
</feature>
<feature type="compositionally biased region" description="Basic and acidic residues" evidence="1">
    <location>
        <begin position="94"/>
        <end position="107"/>
    </location>
</feature>
<organism evidence="2 3">
    <name type="scientific">Miscanthus lutarioriparius</name>
    <dbReference type="NCBI Taxonomy" id="422564"/>
    <lineage>
        <taxon>Eukaryota</taxon>
        <taxon>Viridiplantae</taxon>
        <taxon>Streptophyta</taxon>
        <taxon>Embryophyta</taxon>
        <taxon>Tracheophyta</taxon>
        <taxon>Spermatophyta</taxon>
        <taxon>Magnoliopsida</taxon>
        <taxon>Liliopsida</taxon>
        <taxon>Poales</taxon>
        <taxon>Poaceae</taxon>
        <taxon>PACMAD clade</taxon>
        <taxon>Panicoideae</taxon>
        <taxon>Andropogonodae</taxon>
        <taxon>Andropogoneae</taxon>
        <taxon>Saccharinae</taxon>
        <taxon>Miscanthus</taxon>
    </lineage>
</organism>
<evidence type="ECO:0000313" key="2">
    <source>
        <dbReference type="EMBL" id="CAD6270759.1"/>
    </source>
</evidence>
<feature type="compositionally biased region" description="Low complexity" evidence="1">
    <location>
        <begin position="120"/>
        <end position="133"/>
    </location>
</feature>
<evidence type="ECO:0000256" key="1">
    <source>
        <dbReference type="SAM" id="MobiDB-lite"/>
    </source>
</evidence>
<dbReference type="EMBL" id="CAJGYO010000015">
    <property type="protein sequence ID" value="CAD6270759.1"/>
    <property type="molecule type" value="Genomic_DNA"/>
</dbReference>
<accession>A0A811RLS3</accession>
<feature type="region of interest" description="Disordered" evidence="1">
    <location>
        <begin position="89"/>
        <end position="134"/>
    </location>
</feature>
<dbReference type="AlphaFoldDB" id="A0A811RLS3"/>
<protein>
    <submittedName>
        <fullName evidence="2">Uncharacterized protein</fullName>
    </submittedName>
</protein>
<comment type="caution">
    <text evidence="2">The sequence shown here is derived from an EMBL/GenBank/DDBJ whole genome shotgun (WGS) entry which is preliminary data.</text>
</comment>
<sequence length="188" mass="20543">MYRPGASSVVHLGLFLRRPQEAKSATQRGFPVAQTIGGERRWLQLGRVAPRSCSEKGPSGTPRHRAENRREAAGARALLAASARAGRLRGGAGRLEKSGSGRLRQDWESATPRRRRECRAGGAAPGRGRVATGHEPTSPGCRAACWSIKILLGRFWACTSYRVGLTLALGIDQERLHCQKVHFCVFLY</sequence>
<evidence type="ECO:0000313" key="3">
    <source>
        <dbReference type="Proteomes" id="UP000604825"/>
    </source>
</evidence>
<gene>
    <name evidence="2" type="ORF">NCGR_LOCUS54051</name>
</gene>